<evidence type="ECO:0000256" key="3">
    <source>
        <dbReference type="ARBA" id="ARBA00022771"/>
    </source>
</evidence>
<dbReference type="GO" id="GO:0006397">
    <property type="term" value="P:mRNA processing"/>
    <property type="evidence" value="ECO:0007669"/>
    <property type="project" value="InterPro"/>
</dbReference>
<dbReference type="GO" id="GO:0036002">
    <property type="term" value="F:pre-mRNA binding"/>
    <property type="evidence" value="ECO:0007669"/>
    <property type="project" value="EnsemblFungi"/>
</dbReference>
<dbReference type="OrthoDB" id="106784at2759"/>
<name>A0A1E3P7K4_WICAA</name>
<organism evidence="10 11">
    <name type="scientific">Wickerhamomyces anomalus (strain ATCC 58044 / CBS 1984 / NCYC 433 / NRRL Y-366-8)</name>
    <name type="common">Yeast</name>
    <name type="synonym">Hansenula anomala</name>
    <dbReference type="NCBI Taxonomy" id="683960"/>
    <lineage>
        <taxon>Eukaryota</taxon>
        <taxon>Fungi</taxon>
        <taxon>Dikarya</taxon>
        <taxon>Ascomycota</taxon>
        <taxon>Saccharomycotina</taxon>
        <taxon>Saccharomycetes</taxon>
        <taxon>Phaffomycetales</taxon>
        <taxon>Wickerhamomycetaceae</taxon>
        <taxon>Wickerhamomyces</taxon>
    </lineage>
</organism>
<protein>
    <recommendedName>
        <fullName evidence="12">DWNN domain-containing protein</fullName>
    </recommendedName>
</protein>
<dbReference type="AlphaFoldDB" id="A0A1E3P7K4"/>
<dbReference type="PROSITE" id="PS51282">
    <property type="entry name" value="DWNN"/>
    <property type="match status" value="1"/>
</dbReference>
<keyword evidence="4" id="KW-0862">Zinc</keyword>
<reference evidence="10 11" key="1">
    <citation type="journal article" date="2016" name="Proc. Natl. Acad. Sci. U.S.A.">
        <title>Comparative genomics of biotechnologically important yeasts.</title>
        <authorList>
            <person name="Riley R."/>
            <person name="Haridas S."/>
            <person name="Wolfe K.H."/>
            <person name="Lopes M.R."/>
            <person name="Hittinger C.T."/>
            <person name="Goeker M."/>
            <person name="Salamov A.A."/>
            <person name="Wisecaver J.H."/>
            <person name="Long T.M."/>
            <person name="Calvey C.H."/>
            <person name="Aerts A.L."/>
            <person name="Barry K.W."/>
            <person name="Choi C."/>
            <person name="Clum A."/>
            <person name="Coughlan A.Y."/>
            <person name="Deshpande S."/>
            <person name="Douglass A.P."/>
            <person name="Hanson S.J."/>
            <person name="Klenk H.-P."/>
            <person name="LaButti K.M."/>
            <person name="Lapidus A."/>
            <person name="Lindquist E.A."/>
            <person name="Lipzen A.M."/>
            <person name="Meier-Kolthoff J.P."/>
            <person name="Ohm R.A."/>
            <person name="Otillar R.P."/>
            <person name="Pangilinan J.L."/>
            <person name="Peng Y."/>
            <person name="Rokas A."/>
            <person name="Rosa C.A."/>
            <person name="Scheuner C."/>
            <person name="Sibirny A.A."/>
            <person name="Slot J.C."/>
            <person name="Stielow J.B."/>
            <person name="Sun H."/>
            <person name="Kurtzman C.P."/>
            <person name="Blackwell M."/>
            <person name="Grigoriev I.V."/>
            <person name="Jeffries T.W."/>
        </authorList>
    </citation>
    <scope>NUCLEOTIDE SEQUENCE [LARGE SCALE GENOMIC DNA]</scope>
    <source>
        <strain evidence="11">ATCC 58044 / CBS 1984 / NCYC 433 / NRRL Y-366-8</strain>
    </source>
</reference>
<dbReference type="GO" id="GO:0008270">
    <property type="term" value="F:zinc ion binding"/>
    <property type="evidence" value="ECO:0007669"/>
    <property type="project" value="UniProtKB-KW"/>
</dbReference>
<dbReference type="Gene3D" id="4.10.60.10">
    <property type="entry name" value="Zinc finger, CCHC-type"/>
    <property type="match status" value="1"/>
</dbReference>
<dbReference type="FunFam" id="3.10.20.90:FF:000070">
    <property type="entry name" value="E3 ubiquitin-protein ligase RBBP6 isoform X2"/>
    <property type="match status" value="1"/>
</dbReference>
<evidence type="ECO:0000256" key="5">
    <source>
        <dbReference type="ARBA" id="ARBA00023242"/>
    </source>
</evidence>
<keyword evidence="3 6" id="KW-0863">Zinc-finger</keyword>
<evidence type="ECO:0000313" key="11">
    <source>
        <dbReference type="Proteomes" id="UP000094112"/>
    </source>
</evidence>
<dbReference type="FunFam" id="4.10.60.10:FF:000005">
    <property type="entry name" value="E3 ubiquitin-protein ligase RBBP6"/>
    <property type="match status" value="1"/>
</dbReference>
<dbReference type="GeneID" id="30197815"/>
<evidence type="ECO:0000256" key="7">
    <source>
        <dbReference type="SAM" id="MobiDB-lite"/>
    </source>
</evidence>
<evidence type="ECO:0000256" key="1">
    <source>
        <dbReference type="ARBA" id="ARBA00004123"/>
    </source>
</evidence>
<dbReference type="PANTHER" id="PTHR15439">
    <property type="entry name" value="RETINOBLASTOMA-BINDING PROTEIN 6"/>
    <property type="match status" value="1"/>
</dbReference>
<keyword evidence="11" id="KW-1185">Reference proteome</keyword>
<dbReference type="Proteomes" id="UP000094112">
    <property type="component" value="Unassembled WGS sequence"/>
</dbReference>
<feature type="region of interest" description="Disordered" evidence="7">
    <location>
        <begin position="77"/>
        <end position="123"/>
    </location>
</feature>
<evidence type="ECO:0000259" key="8">
    <source>
        <dbReference type="PROSITE" id="PS50158"/>
    </source>
</evidence>
<dbReference type="InterPro" id="IPR025829">
    <property type="entry name" value="Zn_knuckle_CX2CX3GHX4C"/>
</dbReference>
<dbReference type="Pfam" id="PF08783">
    <property type="entry name" value="DWNN"/>
    <property type="match status" value="1"/>
</dbReference>
<proteinExistence type="predicted"/>
<evidence type="ECO:0000256" key="2">
    <source>
        <dbReference type="ARBA" id="ARBA00022723"/>
    </source>
</evidence>
<dbReference type="RefSeq" id="XP_019040616.1">
    <property type="nucleotide sequence ID" value="XM_019180569.1"/>
</dbReference>
<feature type="domain" description="DWNN" evidence="9">
    <location>
        <begin position="5"/>
        <end position="78"/>
    </location>
</feature>
<feature type="compositionally biased region" description="Low complexity" evidence="7">
    <location>
        <begin position="370"/>
        <end position="385"/>
    </location>
</feature>
<dbReference type="PROSITE" id="PS50158">
    <property type="entry name" value="ZF_CCHC"/>
    <property type="match status" value="1"/>
</dbReference>
<dbReference type="InterPro" id="IPR033489">
    <property type="entry name" value="RBBP6"/>
</dbReference>
<dbReference type="STRING" id="683960.A0A1E3P7K4"/>
<dbReference type="GO" id="GO:0000209">
    <property type="term" value="P:protein polyubiquitination"/>
    <property type="evidence" value="ECO:0007669"/>
    <property type="project" value="EnsemblFungi"/>
</dbReference>
<feature type="compositionally biased region" description="Low complexity" evidence="7">
    <location>
        <begin position="105"/>
        <end position="121"/>
    </location>
</feature>
<dbReference type="InterPro" id="IPR014891">
    <property type="entry name" value="DWNN_domain"/>
</dbReference>
<feature type="region of interest" description="Disordered" evidence="7">
    <location>
        <begin position="344"/>
        <end position="395"/>
    </location>
</feature>
<evidence type="ECO:0000259" key="9">
    <source>
        <dbReference type="PROSITE" id="PS51282"/>
    </source>
</evidence>
<dbReference type="SMART" id="SM00343">
    <property type="entry name" value="ZnF_C2HC"/>
    <property type="match status" value="1"/>
</dbReference>
<accession>A0A1E3P7K4</accession>
<dbReference type="GO" id="GO:0006369">
    <property type="term" value="P:termination of RNA polymerase II transcription"/>
    <property type="evidence" value="ECO:0007669"/>
    <property type="project" value="EnsemblFungi"/>
</dbReference>
<evidence type="ECO:0000313" key="10">
    <source>
        <dbReference type="EMBL" id="ODQ61409.1"/>
    </source>
</evidence>
<dbReference type="InterPro" id="IPR013083">
    <property type="entry name" value="Znf_RING/FYVE/PHD"/>
</dbReference>
<dbReference type="PANTHER" id="PTHR15439:SF0">
    <property type="entry name" value="CELL DIVISION CYCLE AND APOPTOSIS REGULATOR PROTEIN 1-RELATED"/>
    <property type="match status" value="1"/>
</dbReference>
<dbReference type="Pfam" id="PF13696">
    <property type="entry name" value="zf-CCHC_2"/>
    <property type="match status" value="1"/>
</dbReference>
<dbReference type="SUPFAM" id="SSF57850">
    <property type="entry name" value="RING/U-box"/>
    <property type="match status" value="1"/>
</dbReference>
<dbReference type="GO" id="GO:0006511">
    <property type="term" value="P:ubiquitin-dependent protein catabolic process"/>
    <property type="evidence" value="ECO:0007669"/>
    <property type="project" value="TreeGrafter"/>
</dbReference>
<dbReference type="GO" id="GO:0061630">
    <property type="term" value="F:ubiquitin protein ligase activity"/>
    <property type="evidence" value="ECO:0007669"/>
    <property type="project" value="EnsemblFungi"/>
</dbReference>
<dbReference type="SUPFAM" id="SSF57756">
    <property type="entry name" value="Retrovirus zinc finger-like domains"/>
    <property type="match status" value="1"/>
</dbReference>
<dbReference type="InterPro" id="IPR001878">
    <property type="entry name" value="Znf_CCHC"/>
</dbReference>
<comment type="subcellular location">
    <subcellularLocation>
        <location evidence="1">Nucleus</location>
    </subcellularLocation>
</comment>
<dbReference type="InterPro" id="IPR036875">
    <property type="entry name" value="Znf_CCHC_sf"/>
</dbReference>
<evidence type="ECO:0000256" key="4">
    <source>
        <dbReference type="ARBA" id="ARBA00022833"/>
    </source>
</evidence>
<dbReference type="GO" id="GO:0005829">
    <property type="term" value="C:cytosol"/>
    <property type="evidence" value="ECO:0007669"/>
    <property type="project" value="EnsemblFungi"/>
</dbReference>
<keyword evidence="2" id="KW-0479">Metal-binding</keyword>
<feature type="compositionally biased region" description="Basic and acidic residues" evidence="7">
    <location>
        <begin position="344"/>
        <end position="355"/>
    </location>
</feature>
<evidence type="ECO:0008006" key="12">
    <source>
        <dbReference type="Google" id="ProtNLM"/>
    </source>
</evidence>
<dbReference type="EMBL" id="KV454209">
    <property type="protein sequence ID" value="ODQ61409.1"/>
    <property type="molecule type" value="Genomic_DNA"/>
</dbReference>
<sequence length="395" mass="44955">MSSTIFYRFRSQKNSSRIQFDGTGLTVYDLKKEIINENKLGTGLDFDLRLYNNDTNEEYQDDAVVIPRSTSVIARRSPATRNGKGTAARYVTGKPRATKIELKPQQQTQATQQDNNNQTQQTEEERINAMFANQSDQWKQTQQVMSTATPVYNKPAASSTTNNPDDVPPPGYMCYRCGSKDHWIKNCPTNDDPNWEGKRVKRTTGIPKTYLKTIEKPEDESTGVKSYMMNEEGKYVVQVADEKSWETYKKKVNKTQDMINDMKDIDPALIDPSTGKVFQDPVNTPCCDSIFSKQVIEDKLLESDFVCPKCGKEDIYLDQLKPNVELNKKVEEFLDSEFEKRGVKRTTQEDLEQSKRQNIGSLPIKPDASQQQQQQPGGQIPMMPMNPFGLPFVPP</sequence>
<dbReference type="Gene3D" id="3.30.40.10">
    <property type="entry name" value="Zinc/RING finger domain, C3HC4 (zinc finger)"/>
    <property type="match status" value="1"/>
</dbReference>
<dbReference type="Gene3D" id="3.10.20.90">
    <property type="entry name" value="Phosphatidylinositol 3-kinase Catalytic Subunit, Chain A, domain 1"/>
    <property type="match status" value="1"/>
</dbReference>
<gene>
    <name evidence="10" type="ORF">WICANDRAFT_13338</name>
</gene>
<dbReference type="Pfam" id="PF04564">
    <property type="entry name" value="U-box"/>
    <property type="match status" value="1"/>
</dbReference>
<dbReference type="SMART" id="SM01180">
    <property type="entry name" value="DWNN"/>
    <property type="match status" value="1"/>
</dbReference>
<evidence type="ECO:0000256" key="6">
    <source>
        <dbReference type="PROSITE-ProRule" id="PRU00047"/>
    </source>
</evidence>
<keyword evidence="5" id="KW-0539">Nucleus</keyword>
<feature type="non-terminal residue" evidence="10">
    <location>
        <position position="395"/>
    </location>
</feature>
<feature type="domain" description="CCHC-type" evidence="8">
    <location>
        <begin position="174"/>
        <end position="188"/>
    </location>
</feature>
<dbReference type="GO" id="GO:0005847">
    <property type="term" value="C:mRNA cleavage and polyadenylation specificity factor complex"/>
    <property type="evidence" value="ECO:0007669"/>
    <property type="project" value="EnsemblFungi"/>
</dbReference>
<dbReference type="InterPro" id="IPR003613">
    <property type="entry name" value="Ubox_domain"/>
</dbReference>